<dbReference type="AlphaFoldDB" id="H3AKB6"/>
<keyword evidence="5" id="KW-0067">ATP-binding</keyword>
<protein>
    <submittedName>
        <fullName evidence="8">Uncharacterized protein</fullName>
    </submittedName>
</protein>
<dbReference type="InterPro" id="IPR004000">
    <property type="entry name" value="Actin"/>
</dbReference>
<keyword evidence="4" id="KW-0547">Nucleotide-binding</keyword>
<dbReference type="Pfam" id="PF00022">
    <property type="entry name" value="Actin"/>
    <property type="match status" value="1"/>
</dbReference>
<dbReference type="GeneTree" id="ENSGT00940000171749"/>
<dbReference type="PRINTS" id="PR00190">
    <property type="entry name" value="ACTIN"/>
</dbReference>
<dbReference type="GO" id="GO:0005524">
    <property type="term" value="F:ATP binding"/>
    <property type="evidence" value="ECO:0007669"/>
    <property type="project" value="UniProtKB-KW"/>
</dbReference>
<dbReference type="GO" id="GO:0005856">
    <property type="term" value="C:cytoskeleton"/>
    <property type="evidence" value="ECO:0007669"/>
    <property type="project" value="UniProtKB-SubCell"/>
</dbReference>
<dbReference type="InParanoid" id="H3AKB6"/>
<evidence type="ECO:0000256" key="1">
    <source>
        <dbReference type="ARBA" id="ARBA00004245"/>
    </source>
</evidence>
<reference evidence="8" key="3">
    <citation type="submission" date="2025-09" db="UniProtKB">
        <authorList>
            <consortium name="Ensembl"/>
        </authorList>
    </citation>
    <scope>IDENTIFICATION</scope>
</reference>
<evidence type="ECO:0000313" key="8">
    <source>
        <dbReference type="Ensembl" id="ENSLACP00000010087.1"/>
    </source>
</evidence>
<evidence type="ECO:0000313" key="9">
    <source>
        <dbReference type="Proteomes" id="UP000008672"/>
    </source>
</evidence>
<evidence type="ECO:0000256" key="3">
    <source>
        <dbReference type="ARBA" id="ARBA00022490"/>
    </source>
</evidence>
<dbReference type="FunFam" id="3.90.640.10:FF:000007">
    <property type="entry name" value="Actin like 7B"/>
    <property type="match status" value="1"/>
</dbReference>
<dbReference type="RefSeq" id="XP_006003731.1">
    <property type="nucleotide sequence ID" value="XM_006003669.3"/>
</dbReference>
<dbReference type="KEGG" id="lcm:102361023"/>
<keyword evidence="6" id="KW-0206">Cytoskeleton</keyword>
<dbReference type="Ensembl" id="ENSLACT00000010164.1">
    <property type="protein sequence ID" value="ENSLACP00000010087.1"/>
    <property type="gene ID" value="ENSLACG00000008891.1"/>
</dbReference>
<dbReference type="SMART" id="SM00268">
    <property type="entry name" value="ACTIN"/>
    <property type="match status" value="1"/>
</dbReference>
<organism evidence="8 9">
    <name type="scientific">Latimeria chalumnae</name>
    <name type="common">Coelacanth</name>
    <dbReference type="NCBI Taxonomy" id="7897"/>
    <lineage>
        <taxon>Eukaryota</taxon>
        <taxon>Metazoa</taxon>
        <taxon>Chordata</taxon>
        <taxon>Craniata</taxon>
        <taxon>Vertebrata</taxon>
        <taxon>Euteleostomi</taxon>
        <taxon>Coelacanthiformes</taxon>
        <taxon>Coelacanthidae</taxon>
        <taxon>Latimeria</taxon>
    </lineage>
</organism>
<evidence type="ECO:0000256" key="2">
    <source>
        <dbReference type="ARBA" id="ARBA00006752"/>
    </source>
</evidence>
<reference evidence="9" key="1">
    <citation type="submission" date="2011-08" db="EMBL/GenBank/DDBJ databases">
        <title>The draft genome of Latimeria chalumnae.</title>
        <authorList>
            <person name="Di Palma F."/>
            <person name="Alfoldi J."/>
            <person name="Johnson J."/>
            <person name="Berlin A."/>
            <person name="Gnerre S."/>
            <person name="Jaffe D."/>
            <person name="MacCallum I."/>
            <person name="Young S."/>
            <person name="Walker B.J."/>
            <person name="Lander E."/>
            <person name="Lindblad-Toh K."/>
        </authorList>
    </citation>
    <scope>NUCLEOTIDE SEQUENCE [LARGE SCALE GENOMIC DNA]</scope>
    <source>
        <strain evidence="9">Wild caught</strain>
    </source>
</reference>
<dbReference type="STRING" id="7897.ENSLACP00000010087"/>
<evidence type="ECO:0000256" key="5">
    <source>
        <dbReference type="ARBA" id="ARBA00022840"/>
    </source>
</evidence>
<dbReference type="SUPFAM" id="SSF53067">
    <property type="entry name" value="Actin-like ATPase domain"/>
    <property type="match status" value="2"/>
</dbReference>
<dbReference type="GeneID" id="102361023"/>
<dbReference type="InterPro" id="IPR043129">
    <property type="entry name" value="ATPase_NBD"/>
</dbReference>
<proteinExistence type="inferred from homology"/>
<evidence type="ECO:0000256" key="6">
    <source>
        <dbReference type="ARBA" id="ARBA00023212"/>
    </source>
</evidence>
<reference evidence="8" key="2">
    <citation type="submission" date="2025-08" db="UniProtKB">
        <authorList>
            <consortium name="Ensembl"/>
        </authorList>
    </citation>
    <scope>IDENTIFICATION</scope>
</reference>
<dbReference type="PANTHER" id="PTHR11937">
    <property type="entry name" value="ACTIN"/>
    <property type="match status" value="1"/>
</dbReference>
<name>H3AKB6_LATCH</name>
<keyword evidence="9" id="KW-1185">Reference proteome</keyword>
<dbReference type="Proteomes" id="UP000008672">
    <property type="component" value="Unassembled WGS sequence"/>
</dbReference>
<evidence type="ECO:0000256" key="7">
    <source>
        <dbReference type="RuleBase" id="RU000487"/>
    </source>
</evidence>
<dbReference type="eggNOG" id="KOG0676">
    <property type="taxonomic scope" value="Eukaryota"/>
</dbReference>
<dbReference type="FunFam" id="3.30.420.40:FF:000148">
    <property type="entry name" value="Actin, alpha skeletal muscle"/>
    <property type="match status" value="1"/>
</dbReference>
<comment type="similarity">
    <text evidence="2 7">Belongs to the actin family.</text>
</comment>
<evidence type="ECO:0000256" key="4">
    <source>
        <dbReference type="ARBA" id="ARBA00022741"/>
    </source>
</evidence>
<dbReference type="Gene3D" id="3.90.640.10">
    <property type="entry name" value="Actin, Chain A, domain 4"/>
    <property type="match status" value="1"/>
</dbReference>
<dbReference type="OMA" id="LEMLWHH"/>
<dbReference type="EMBL" id="AFYH01143876">
    <property type="status" value="NOT_ANNOTATED_CDS"/>
    <property type="molecule type" value="Genomic_DNA"/>
</dbReference>
<sequence length="373" mass="41520">MAQRSKNLTPVVIDNGTGYSKFGFAGEDQPLSSIRTIVGLPKCQIGKKPRGLGFYAGSSVPPTEDVLRKRPVTHGVVTDWDVMEMLWHHIFYMEMKVAPEDQPVLITDSPSSPTTNREKAAELLFEAFGVPAMYVAHTSLLSLYSCGRINGLVIDAGAGLSCSSPIHEGYLLPHATYRLDIAGRVLTNHLMRLLAANGNFFTPNERKIVKDIKERCCYVSLHYENEMASTNAHYMVDYHLPDGQFITIGSERFRCPEAIFKPKLLGLDTPGLHILAYKSLGKVDPAYKADIMRSVVICGGSSMFQGFPERIQKELVNLCPSGSRLTVLTPPQRKNAAWRGGSIIASLKSFQSMWMQQKDYYEKGPVYVHRKCI</sequence>
<dbReference type="Gene3D" id="3.30.420.40">
    <property type="match status" value="2"/>
</dbReference>
<accession>H3AKB6</accession>
<keyword evidence="3" id="KW-0963">Cytoplasm</keyword>
<comment type="subcellular location">
    <subcellularLocation>
        <location evidence="1">Cytoplasm</location>
        <location evidence="1">Cytoskeleton</location>
    </subcellularLocation>
</comment>
<dbReference type="OrthoDB" id="9862123at2759"/>
<gene>
    <name evidence="8" type="primary">LOC102361023</name>
</gene>
<dbReference type="HOGENOM" id="CLU_027965_0_2_1"/>